<dbReference type="GO" id="GO:0005886">
    <property type="term" value="C:plasma membrane"/>
    <property type="evidence" value="ECO:0007669"/>
    <property type="project" value="UniProtKB-SubCell"/>
</dbReference>
<feature type="transmembrane region" description="Helical" evidence="6">
    <location>
        <begin position="551"/>
        <end position="576"/>
    </location>
</feature>
<feature type="transmembrane region" description="Helical" evidence="6">
    <location>
        <begin position="1129"/>
        <end position="1149"/>
    </location>
</feature>
<evidence type="ECO:0000313" key="8">
    <source>
        <dbReference type="EMBL" id="ARM74664.1"/>
    </source>
</evidence>
<feature type="transmembrane region" description="Helical" evidence="6">
    <location>
        <begin position="230"/>
        <end position="250"/>
    </location>
</feature>
<organism evidence="8 9">
    <name type="scientific">Acidianus manzaensis</name>
    <dbReference type="NCBI Taxonomy" id="282676"/>
    <lineage>
        <taxon>Archaea</taxon>
        <taxon>Thermoproteota</taxon>
        <taxon>Thermoprotei</taxon>
        <taxon>Sulfolobales</taxon>
        <taxon>Sulfolobaceae</taxon>
        <taxon>Acidianus</taxon>
    </lineage>
</organism>
<feature type="transmembrane region" description="Helical" evidence="6">
    <location>
        <begin position="588"/>
        <end position="604"/>
    </location>
</feature>
<dbReference type="InterPro" id="IPR001750">
    <property type="entry name" value="ND/Mrp_TM"/>
</dbReference>
<dbReference type="RefSeq" id="WP_148690410.1">
    <property type="nucleotide sequence ID" value="NZ_CP020477.1"/>
</dbReference>
<dbReference type="STRING" id="282676.B6F84_00570"/>
<evidence type="ECO:0000256" key="3">
    <source>
        <dbReference type="ARBA" id="ARBA00022692"/>
    </source>
</evidence>
<feature type="transmembrane region" description="Helical" evidence="6">
    <location>
        <begin position="777"/>
        <end position="800"/>
    </location>
</feature>
<evidence type="ECO:0000256" key="4">
    <source>
        <dbReference type="ARBA" id="ARBA00022989"/>
    </source>
</evidence>
<feature type="transmembrane region" description="Helical" evidence="6">
    <location>
        <begin position="838"/>
        <end position="856"/>
    </location>
</feature>
<dbReference type="GeneID" id="41589365"/>
<name>A0A1W6JWR7_9CREN</name>
<comment type="subcellular location">
    <subcellularLocation>
        <location evidence="1">Cell membrane</location>
        <topology evidence="1">Multi-pass membrane protein</topology>
    </subcellularLocation>
</comment>
<feature type="transmembrane region" description="Helical" evidence="6">
    <location>
        <begin position="992"/>
        <end position="1014"/>
    </location>
</feature>
<feature type="transmembrane region" description="Helical" evidence="6">
    <location>
        <begin position="6"/>
        <end position="21"/>
    </location>
</feature>
<dbReference type="Pfam" id="PF00361">
    <property type="entry name" value="Proton_antipo_M"/>
    <property type="match status" value="2"/>
</dbReference>
<evidence type="ECO:0000256" key="6">
    <source>
        <dbReference type="SAM" id="Phobius"/>
    </source>
</evidence>
<feature type="transmembrane region" description="Helical" evidence="6">
    <location>
        <begin position="97"/>
        <end position="115"/>
    </location>
</feature>
<evidence type="ECO:0000256" key="2">
    <source>
        <dbReference type="ARBA" id="ARBA00022475"/>
    </source>
</evidence>
<keyword evidence="3 6" id="KW-0812">Transmembrane</keyword>
<evidence type="ECO:0000256" key="5">
    <source>
        <dbReference type="ARBA" id="ARBA00023136"/>
    </source>
</evidence>
<protein>
    <recommendedName>
        <fullName evidence="7">NADH:quinone oxidoreductase/Mrp antiporter transmembrane domain-containing protein</fullName>
    </recommendedName>
</protein>
<feature type="transmembrane region" description="Helical" evidence="6">
    <location>
        <begin position="398"/>
        <end position="421"/>
    </location>
</feature>
<dbReference type="PANTHER" id="PTHR42703:SF1">
    <property type="entry name" value="NA(+)_H(+) ANTIPORTER SUBUNIT D1"/>
    <property type="match status" value="1"/>
</dbReference>
<reference evidence="8 9" key="1">
    <citation type="submission" date="2017-03" db="EMBL/GenBank/DDBJ databases">
        <title>Sulfur activation and transportation mechanism of thermophilic Archaea Acidianus manzaensis YN-25.</title>
        <authorList>
            <person name="Ma Y."/>
            <person name="Yang Y."/>
            <person name="Xia J."/>
        </authorList>
    </citation>
    <scope>NUCLEOTIDE SEQUENCE [LARGE SCALE GENOMIC DNA]</scope>
    <source>
        <strain evidence="8 9">YN-25</strain>
    </source>
</reference>
<feature type="transmembrane region" description="Helical" evidence="6">
    <location>
        <begin position="658"/>
        <end position="680"/>
    </location>
</feature>
<feature type="transmembrane region" description="Helical" evidence="6">
    <location>
        <begin position="364"/>
        <end position="392"/>
    </location>
</feature>
<feature type="transmembrane region" description="Helical" evidence="6">
    <location>
        <begin position="256"/>
        <end position="278"/>
    </location>
</feature>
<keyword evidence="9" id="KW-1185">Reference proteome</keyword>
<feature type="transmembrane region" description="Helical" evidence="6">
    <location>
        <begin position="479"/>
        <end position="498"/>
    </location>
</feature>
<dbReference type="KEGG" id="aman:B6F84_00570"/>
<dbReference type="EMBL" id="CP020477">
    <property type="protein sequence ID" value="ARM74664.1"/>
    <property type="molecule type" value="Genomic_DNA"/>
</dbReference>
<feature type="transmembrane region" description="Helical" evidence="6">
    <location>
        <begin position="319"/>
        <end position="343"/>
    </location>
</feature>
<evidence type="ECO:0000256" key="1">
    <source>
        <dbReference type="ARBA" id="ARBA00004651"/>
    </source>
</evidence>
<keyword evidence="2" id="KW-1003">Cell membrane</keyword>
<dbReference type="PRINTS" id="PR01434">
    <property type="entry name" value="NADHDHGNASE5"/>
</dbReference>
<evidence type="ECO:0000313" key="9">
    <source>
        <dbReference type="Proteomes" id="UP000193404"/>
    </source>
</evidence>
<proteinExistence type="predicted"/>
<keyword evidence="4 6" id="KW-1133">Transmembrane helix</keyword>
<dbReference type="InterPro" id="IPR050586">
    <property type="entry name" value="CPA3_Na-H_Antiporter_D"/>
</dbReference>
<feature type="transmembrane region" description="Helical" evidence="6">
    <location>
        <begin position="193"/>
        <end position="218"/>
    </location>
</feature>
<feature type="transmembrane region" description="Helical" evidence="6">
    <location>
        <begin position="700"/>
        <end position="726"/>
    </location>
</feature>
<accession>A0A1W6JWR7</accession>
<sequence>MIIPFILIISAILVGLTFFINKRISLFTGIASIVINVYYLFNYGLFISFYNINKIGSIGFTINQLNYPFIIAIIIVSLASIIFSYDYFKSRSVNSSLIYGLLSLAGVSLIYTALSVNLLELFIFLEISIFSVFFMILIYGKSDREKASSIFILWSQVGMALFLSSIILIGLRAGTMNIYKIDDVFNNFSVLPYAPLFFLLGILGMLIKGAQLGFNTWLPKTYKESPSPAIVINTLVTGMFIFVIIIYFYLFNSLSYLSPIFIAWALLTMIYGAVNTFAQKDFNKFLGYSSISQFGYLLLGASISFMLGLGSKVELPLGILASAIIYVSIALGKGILFTSIGSIEEKIDDKNLMLFKTSPAFTSFSFIGLLNVLGLPPTIGFLGEVLLILASADLVHLIGLWFIPILIGIFITMALSSAYGVMLFKDVYGGTKTTISIDKSLISSIIGALAIFSVIFSIYPEILTNAFSNFITFVGGNYILLPLIVLLPSIGAFIALITPKTFNQDIRGSISTASIGIAAGLAIYTLINILLVKHTFLSPVFSFTLLSYFSFSSSLMQAILSSFILIISFFISLYSIDYMKEDSVLRRYWGFFGFFVTSMLAVVLSDNIFLFLFGWEGTSLASFALISYYINDSSKNIVGSGRSFLGIKYLSTPYKSGLRALIFTRTADTGLIFGLGYLLFSTTFSQFDGISTLYPPAQSLFGSFSILVHSPYSLILLITLYLGGLAKSAVFPFTQWLVTAMTGPTPISALIHAATMVNLGAILTFITYPFLIYTKNITFFEIMIGLSIFTAVYTTFGALVSKEQKVILANSTADQISLAILSSSIGGLLSIYFHSPLYVYSGIAIGLFQIIAHGIYKASLFMNTGSVIHYTESRFIEEYSSLYKELRGVFILQLISALNLASIPPLIGFWAHSFIANLLTFNPALEAIYLCLEFAAALYIIRYLVKTFAWKSEFTVFTNNFNFKSGNFRLFAYTHKMETIPEIHKDKKIGKLMIISPSFLVAFTLAISPFMLVIMRFFSTQMLTVSKLLYFSDYDAIISAIGVIFASFLFSRQINLNIDPIIKFFDTGFFLYPVLDKIGIYGNNAFNWLFERVEDQYYTILNLKLPTSIKAFGTYAVPKIQSGILRNYVAYYSIGIVLISIILIILFFVK</sequence>
<dbReference type="PANTHER" id="PTHR42703">
    <property type="entry name" value="NADH DEHYDROGENASE"/>
    <property type="match status" value="1"/>
</dbReference>
<feature type="transmembrane region" description="Helical" evidence="6">
    <location>
        <begin position="33"/>
        <end position="53"/>
    </location>
</feature>
<feature type="domain" description="NADH:quinone oxidoreductase/Mrp antiporter transmembrane" evidence="7">
    <location>
        <begin position="605"/>
        <end position="915"/>
    </location>
</feature>
<dbReference type="AlphaFoldDB" id="A0A1W6JWR7"/>
<feature type="domain" description="NADH:quinone oxidoreductase/Mrp antiporter transmembrane" evidence="7">
    <location>
        <begin position="115"/>
        <end position="407"/>
    </location>
</feature>
<dbReference type="OrthoDB" id="19089at2157"/>
<dbReference type="Proteomes" id="UP000193404">
    <property type="component" value="Chromosome"/>
</dbReference>
<keyword evidence="5 6" id="KW-0472">Membrane</keyword>
<feature type="transmembrane region" description="Helical" evidence="6">
    <location>
        <begin position="1034"/>
        <end position="1051"/>
    </location>
</feature>
<feature type="transmembrane region" description="Helical" evidence="6">
    <location>
        <begin position="927"/>
        <end position="945"/>
    </location>
</feature>
<evidence type="ECO:0000259" key="7">
    <source>
        <dbReference type="Pfam" id="PF00361"/>
    </source>
</evidence>
<gene>
    <name evidence="8" type="ORF">B6F84_00570</name>
</gene>
<feature type="transmembrane region" description="Helical" evidence="6">
    <location>
        <begin position="65"/>
        <end position="85"/>
    </location>
</feature>
<feature type="transmembrane region" description="Helical" evidence="6">
    <location>
        <begin position="510"/>
        <end position="531"/>
    </location>
</feature>
<feature type="transmembrane region" description="Helical" evidence="6">
    <location>
        <begin position="747"/>
        <end position="771"/>
    </location>
</feature>
<feature type="transmembrane region" description="Helical" evidence="6">
    <location>
        <begin position="151"/>
        <end position="173"/>
    </location>
</feature>
<feature type="transmembrane region" description="Helical" evidence="6">
    <location>
        <begin position="889"/>
        <end position="915"/>
    </location>
</feature>
<feature type="transmembrane region" description="Helical" evidence="6">
    <location>
        <begin position="121"/>
        <end position="139"/>
    </location>
</feature>
<feature type="transmembrane region" description="Helical" evidence="6">
    <location>
        <begin position="441"/>
        <end position="459"/>
    </location>
</feature>